<feature type="region of interest" description="Disordered" evidence="17">
    <location>
        <begin position="1688"/>
        <end position="1780"/>
    </location>
</feature>
<evidence type="ECO:0000256" key="9">
    <source>
        <dbReference type="ARBA" id="ARBA00022792"/>
    </source>
</evidence>
<feature type="region of interest" description="Disordered" evidence="17">
    <location>
        <begin position="1932"/>
        <end position="1966"/>
    </location>
</feature>
<evidence type="ECO:0000256" key="3">
    <source>
        <dbReference type="ARBA" id="ARBA00004273"/>
    </source>
</evidence>
<dbReference type="PROSITE" id="PS50003">
    <property type="entry name" value="PH_DOMAIN"/>
    <property type="match status" value="1"/>
</dbReference>
<dbReference type="GO" id="GO:0006401">
    <property type="term" value="P:RNA catabolic process"/>
    <property type="evidence" value="ECO:0007669"/>
    <property type="project" value="UniProtKB-ARBA"/>
</dbReference>
<evidence type="ECO:0000256" key="13">
    <source>
        <dbReference type="ARBA" id="ARBA00023136"/>
    </source>
</evidence>
<feature type="compositionally biased region" description="Polar residues" evidence="17">
    <location>
        <begin position="787"/>
        <end position="796"/>
    </location>
</feature>
<feature type="compositionally biased region" description="Polar residues" evidence="17">
    <location>
        <begin position="1025"/>
        <end position="1038"/>
    </location>
</feature>
<evidence type="ECO:0000256" key="16">
    <source>
        <dbReference type="PIRSR" id="PIRSR640255-2"/>
    </source>
</evidence>
<dbReference type="Gene3D" id="2.30.29.30">
    <property type="entry name" value="Pleckstrin-homology domain (PH domain)/Phosphotyrosine-binding domain (PTB)"/>
    <property type="match status" value="1"/>
</dbReference>
<feature type="domain" description="SEC7" evidence="19">
    <location>
        <begin position="1112"/>
        <end position="1290"/>
    </location>
</feature>
<evidence type="ECO:0000256" key="17">
    <source>
        <dbReference type="SAM" id="MobiDB-lite"/>
    </source>
</evidence>
<dbReference type="InterPro" id="IPR011993">
    <property type="entry name" value="PH-like_dom_sf"/>
</dbReference>
<evidence type="ECO:0000256" key="2">
    <source>
        <dbReference type="ARBA" id="ARBA00001946"/>
    </source>
</evidence>
<evidence type="ECO:0000256" key="7">
    <source>
        <dbReference type="ARBA" id="ARBA00022723"/>
    </source>
</evidence>
<evidence type="ECO:0008006" key="22">
    <source>
        <dbReference type="Google" id="ProtNLM"/>
    </source>
</evidence>
<dbReference type="Pfam" id="PF01223">
    <property type="entry name" value="Endonuclease_NS"/>
    <property type="match status" value="1"/>
</dbReference>
<dbReference type="FunFam" id="1.10.1000.11:FF:000002">
    <property type="entry name" value="Cytohesin 1"/>
    <property type="match status" value="1"/>
</dbReference>
<dbReference type="GO" id="GO:0005085">
    <property type="term" value="F:guanyl-nucleotide exchange factor activity"/>
    <property type="evidence" value="ECO:0007669"/>
    <property type="project" value="InterPro"/>
</dbReference>
<feature type="compositionally biased region" description="Pro residues" evidence="17">
    <location>
        <begin position="36"/>
        <end position="49"/>
    </location>
</feature>
<dbReference type="InterPro" id="IPR023394">
    <property type="entry name" value="Sec7_C_sf"/>
</dbReference>
<dbReference type="SUPFAM" id="SSF48425">
    <property type="entry name" value="Sec7 domain"/>
    <property type="match status" value="1"/>
</dbReference>
<dbReference type="CDD" id="cd00091">
    <property type="entry name" value="NUC"/>
    <property type="match status" value="1"/>
</dbReference>
<comment type="similarity">
    <text evidence="4">Belongs to the DNA/RNA non-specific endonuclease family.</text>
</comment>
<feature type="compositionally biased region" description="Low complexity" evidence="17">
    <location>
        <begin position="993"/>
        <end position="1010"/>
    </location>
</feature>
<dbReference type="GO" id="GO:0004521">
    <property type="term" value="F:RNA endonuclease activity"/>
    <property type="evidence" value="ECO:0007669"/>
    <property type="project" value="TreeGrafter"/>
</dbReference>
<evidence type="ECO:0000256" key="1">
    <source>
        <dbReference type="ARBA" id="ARBA00001936"/>
    </source>
</evidence>
<keyword evidence="21" id="KW-1185">Reference proteome</keyword>
<organism evidence="20 21">
    <name type="scientific">Trichophyton violaceum</name>
    <dbReference type="NCBI Taxonomy" id="34388"/>
    <lineage>
        <taxon>Eukaryota</taxon>
        <taxon>Fungi</taxon>
        <taxon>Dikarya</taxon>
        <taxon>Ascomycota</taxon>
        <taxon>Pezizomycotina</taxon>
        <taxon>Eurotiomycetes</taxon>
        <taxon>Eurotiomycetidae</taxon>
        <taxon>Onygenales</taxon>
        <taxon>Arthrodermataceae</taxon>
        <taxon>Trichophyton</taxon>
    </lineage>
</organism>
<reference evidence="20 21" key="1">
    <citation type="submission" date="2016-05" db="EMBL/GenBank/DDBJ databases">
        <title>Genome sequencing of Trichophyton violaceum CMCC(F)T3l isolated from hair.</title>
        <authorList>
            <person name="Zhan P."/>
            <person name="Tao Y."/>
            <person name="Liu W."/>
        </authorList>
    </citation>
    <scope>NUCLEOTIDE SEQUENCE [LARGE SCALE GENOMIC DNA]</scope>
    <source>
        <strain evidence="21">CMCC(F)T3l</strain>
    </source>
</reference>
<keyword evidence="7 16" id="KW-0479">Metal-binding</keyword>
<feature type="compositionally biased region" description="Low complexity" evidence="17">
    <location>
        <begin position="1866"/>
        <end position="1894"/>
    </location>
</feature>
<feature type="compositionally biased region" description="Basic and acidic residues" evidence="17">
    <location>
        <begin position="2039"/>
        <end position="2050"/>
    </location>
</feature>
<dbReference type="GO" id="GO:0006309">
    <property type="term" value="P:apoptotic DNA fragmentation"/>
    <property type="evidence" value="ECO:0007669"/>
    <property type="project" value="TreeGrafter"/>
</dbReference>
<evidence type="ECO:0000256" key="15">
    <source>
        <dbReference type="PIRSR" id="PIRSR640255-1"/>
    </source>
</evidence>
<dbReference type="InterPro" id="IPR044925">
    <property type="entry name" value="His-Me_finger_sf"/>
</dbReference>
<dbReference type="OrthoDB" id="430364at2759"/>
<name>A0A178FJV4_TRIVO</name>
<dbReference type="InterPro" id="IPR000904">
    <property type="entry name" value="Sec7_dom"/>
</dbReference>
<dbReference type="SMART" id="SM00222">
    <property type="entry name" value="Sec7"/>
    <property type="match status" value="1"/>
</dbReference>
<evidence type="ECO:0000259" key="18">
    <source>
        <dbReference type="PROSITE" id="PS50003"/>
    </source>
</evidence>
<dbReference type="FunFam" id="3.40.570.10:FF:000004">
    <property type="entry name" value="Nuclease 1, mitochondrial"/>
    <property type="match status" value="1"/>
</dbReference>
<dbReference type="SUPFAM" id="SSF54060">
    <property type="entry name" value="His-Me finger endonucleases"/>
    <property type="match status" value="1"/>
</dbReference>
<feature type="domain" description="PH" evidence="18">
    <location>
        <begin position="1421"/>
        <end position="1550"/>
    </location>
</feature>
<sequence>MSKATFAIIAAAGVATGAGVTALLYSSSSSRRQPHEPLPAARPPPPPSATSPVAAAARVPPPALPTSRYPVDPSGLFQYGFPGPISDVIDSPSLTAGFDRRTRNPAWVVEHITSESVAQRDGDRSHSQFYEEESIPSAFRARLSDYYRSGYDRGHQVPAADAKWSQEAMDATFSLANMCPQVGEGFNRDYWAHFEDFCRRLTQKYPSVRIVTGPLYLPKRDPADGKWKVSYEVIGNPPNVAVPTHFYKVIFAEDGNGEYGKVSLGAFVLPNARIPNEKRLQDFEVPLEAIERASGLEFASKLLPYRRGVLCQEVKCDITVREFKKASDRKNLPPRQNAHGRFISKAISTRMQHDKAFGVGILSNVIMDKPFGRLIRSEFFTFLIGPEKVPFVMNSEAITKQSSTLHGLVNGNMLEAHSRTVVWPDVDEDTFARFCEFYYLDNYSPPSCGWDGNTVEEALPVGDDSQSEKLAHALESPLVSPVSTPSHPPPPPKMKTKRKKKGSLTSCPKQSLEPSSDLEDHRYRVPERCARFSEQFKPFSNVTADQDFTPVFLGHARLYVIADKYCIEELKELVLSKLYTTLKGFTPFPKRIGDLVMLIQFVYTEDNTRGCSTPIDPLRKLVTRYMTTVLKDVAMDSAFLGLLIEGGEFVSAFCTTCAMWRRSNTTTITTTSTTTATETVTAIRMPWPLRGGSKDTAKKHVSPAHSEVELPPRQSEHSIRSRPRSPLPRLSETQTVTGDRSLLAHDCNNGSRLDSAWEKDGKDPALPRAATKRNRFSLMRFRHASDPQLSSSYQNSEPPPVPKLFPPPTIITTSPTNHNLEQPVKGLPPSQLHGQLHFSRSSHNLVSDAEIASRSSSPGLTGRPKKDRSANSTPPASSNARHSHICFEEAGRLSTTSLRSGHRAHAHADSQSGLSNARLSESSRSDGSSGDRSMYFGQPSKKEPASASSSIFRFPRLKKSRPSLFPVPIKLPPTDGQAYHRQTQSSKSAELFSDSNLPSPSHSSSGRPASTAGSPRPPLFRKDSATSGRSKSSISPSATDRAKRRARSSTLGSLHQIQDDTDINSTPDVTPPAISAPRKSFSDLFNIHSRLKHSQHDLTMTPRSGTPTASTPGAGPSPMTPTASKPNSFSLARELSSYPPRSPTDTSATYLSRLESSVHRGAIASILSQSAEEFYSVALRKYMRSFSFFGDPMDMAIRKLLMEAELPRETQHIDRMIQSFANRYHECNPGIFESTEQAYFIAFSLLILHTDVFNKNNKRKMQRADYVKNTRGEGVAEEVLECFYDNICYTPFIHVEDEINLSSRLSSPKARSNLMTKMASTDHLMKSSKDPIDPYALILEGRVSSLRPNLKNVMELEDIYSSTPATNTHLPSPPSIAQLNNTFDNPCKLQIVSARSRPDAFMTESTIANPAESQPGLVDIRVVKVGLLWRKDAKKKKALSPWQEWGAVLTGSQLYLFRDVQWVKSLISQYDAKCKQDSRPPAVTFTPPLTAFKPDTIMSTAEAVALLDSSYKRHKHGFLLVRHGGFEEVFLANSDVEMAEWVNLINYAATYRTSGIRMRGSERAKQSNADPQYTQEAHAARRGQIAAHIKESNEKLFVAQRQVDMLLRNARHLQHLTPIHPRTRGQVILAAGRMSAKVKWARLDLERLKCHRGILARDLAEEEGRVGAVGWKKEVGLALGQMMDGAGDIGENSTLSGEKDSERVSISTASAPNGNGPVGSEAASISAESNRHSISSTIASKHTNVSTPNPNSVTTPITDTDSTSNTVTPRPSITDDDDEEQRFLRETGILALDTVSLSSPPNSPGKQEPITPISTNSTNKDAVQPSPPPSSERSKVRRSFQRTLREAHHNVPLHRTSRKGRDRDSSNSAQSSTHSTSVNASASNGNNSGTPSTPAATSDEPGTLPRKSPSFTVHGKKASIITFGSEWQTLSPEQRLKQRKPQSNQQLQTAQGQPDGSTAGVDDGTDSVFASSIVSTIGPESADHTGTQIARSTSIASTSALTSKSTDIGAPTVPSRCSPVISDVSHTTGSGSGNTSEHQVTHDDSKLVVA</sequence>
<evidence type="ECO:0000256" key="11">
    <source>
        <dbReference type="ARBA" id="ARBA00022842"/>
    </source>
</evidence>
<feature type="compositionally biased region" description="Basic and acidic residues" evidence="17">
    <location>
        <begin position="706"/>
        <end position="719"/>
    </location>
</feature>
<dbReference type="Proteomes" id="UP000243519">
    <property type="component" value="Unassembled WGS sequence"/>
</dbReference>
<dbReference type="GO" id="GO:0000014">
    <property type="term" value="F:single-stranded DNA endodeoxyribonuclease activity"/>
    <property type="evidence" value="ECO:0007669"/>
    <property type="project" value="TreeGrafter"/>
</dbReference>
<dbReference type="SMART" id="SM00892">
    <property type="entry name" value="Endonuclease_NS"/>
    <property type="match status" value="1"/>
</dbReference>
<feature type="binding site" evidence="16">
    <location>
        <position position="187"/>
    </location>
    <ligand>
        <name>Mg(2+)</name>
        <dbReference type="ChEBI" id="CHEBI:18420"/>
        <note>catalytic</note>
    </ligand>
</feature>
<evidence type="ECO:0000256" key="5">
    <source>
        <dbReference type="ARBA" id="ARBA00011738"/>
    </source>
</evidence>
<dbReference type="InterPro" id="IPR001849">
    <property type="entry name" value="PH_domain"/>
</dbReference>
<comment type="subunit">
    <text evidence="5">Homodimer.</text>
</comment>
<comment type="cofactor">
    <cofactor evidence="1">
        <name>Mn(2+)</name>
        <dbReference type="ChEBI" id="CHEBI:29035"/>
    </cofactor>
</comment>
<evidence type="ECO:0000259" key="19">
    <source>
        <dbReference type="PROSITE" id="PS50190"/>
    </source>
</evidence>
<keyword evidence="12" id="KW-0496">Mitochondrion</keyword>
<comment type="cofactor">
    <cofactor evidence="2">
        <name>Mg(2+)</name>
        <dbReference type="ChEBI" id="CHEBI:18420"/>
    </cofactor>
</comment>
<feature type="region of interest" description="Disordered" evidence="17">
    <location>
        <begin position="1998"/>
        <end position="2050"/>
    </location>
</feature>
<keyword evidence="9" id="KW-0999">Mitochondrion inner membrane</keyword>
<dbReference type="PROSITE" id="PS50190">
    <property type="entry name" value="SEC7"/>
    <property type="match status" value="1"/>
</dbReference>
<dbReference type="EMBL" id="LHPN01000004">
    <property type="protein sequence ID" value="OAL72294.1"/>
    <property type="molecule type" value="Genomic_DNA"/>
</dbReference>
<evidence type="ECO:0000313" key="20">
    <source>
        <dbReference type="EMBL" id="OAL72294.1"/>
    </source>
</evidence>
<feature type="active site" description="Proton acceptor" evidence="15">
    <location>
        <position position="155"/>
    </location>
</feature>
<dbReference type="InterPro" id="IPR020821">
    <property type="entry name" value="ENPP1-3/EXOG-like_nuc-like"/>
</dbReference>
<evidence type="ECO:0000256" key="14">
    <source>
        <dbReference type="ARBA" id="ARBA00023211"/>
    </source>
</evidence>
<feature type="compositionally biased region" description="Pro residues" evidence="17">
    <location>
        <begin position="797"/>
        <end position="809"/>
    </location>
</feature>
<comment type="subcellular location">
    <subcellularLocation>
        <location evidence="3">Mitochondrion inner membrane</location>
    </subcellularLocation>
</comment>
<evidence type="ECO:0000256" key="12">
    <source>
        <dbReference type="ARBA" id="ARBA00023128"/>
    </source>
</evidence>
<dbReference type="PANTHER" id="PTHR13966:SF5">
    <property type="entry name" value="ENDONUCLEASE G, MITOCHONDRIAL"/>
    <property type="match status" value="1"/>
</dbReference>
<feature type="region of interest" description="Disordered" evidence="17">
    <location>
        <begin position="785"/>
        <end position="884"/>
    </location>
</feature>
<keyword evidence="13" id="KW-0472">Membrane</keyword>
<evidence type="ECO:0000256" key="6">
    <source>
        <dbReference type="ARBA" id="ARBA00022722"/>
    </source>
</evidence>
<dbReference type="GO" id="GO:0032012">
    <property type="term" value="P:regulation of ARF protein signal transduction"/>
    <property type="evidence" value="ECO:0007669"/>
    <property type="project" value="InterPro"/>
</dbReference>
<keyword evidence="11" id="KW-0460">Magnesium</keyword>
<gene>
    <name evidence="20" type="ORF">A7D00_3292</name>
</gene>
<feature type="region of interest" description="Disordered" evidence="17">
    <location>
        <begin position="476"/>
        <end position="519"/>
    </location>
</feature>
<dbReference type="SMART" id="SM00477">
    <property type="entry name" value="NUC"/>
    <property type="match status" value="1"/>
</dbReference>
<dbReference type="SMART" id="SM00233">
    <property type="entry name" value="PH"/>
    <property type="match status" value="1"/>
</dbReference>
<dbReference type="GO" id="GO:0005634">
    <property type="term" value="C:nucleus"/>
    <property type="evidence" value="ECO:0007669"/>
    <property type="project" value="UniProtKB-ARBA"/>
</dbReference>
<feature type="region of interest" description="Disordered" evidence="17">
    <location>
        <begin position="896"/>
        <end position="1077"/>
    </location>
</feature>
<dbReference type="PANTHER" id="PTHR13966">
    <property type="entry name" value="ENDONUCLEASE RELATED"/>
    <property type="match status" value="1"/>
</dbReference>
<dbReference type="InterPro" id="IPR040255">
    <property type="entry name" value="Non-specific_endonuclease"/>
</dbReference>
<feature type="compositionally biased region" description="Polar residues" evidence="17">
    <location>
        <begin position="1726"/>
        <end position="1771"/>
    </location>
</feature>
<evidence type="ECO:0000256" key="4">
    <source>
        <dbReference type="ARBA" id="ARBA00010052"/>
    </source>
</evidence>
<keyword evidence="10" id="KW-0378">Hydrolase</keyword>
<feature type="region of interest" description="Disordered" evidence="17">
    <location>
        <begin position="687"/>
        <end position="747"/>
    </location>
</feature>
<dbReference type="Gene3D" id="3.40.570.10">
    <property type="entry name" value="Extracellular Endonuclease, subunit A"/>
    <property type="match status" value="1"/>
</dbReference>
<evidence type="ECO:0000256" key="10">
    <source>
        <dbReference type="ARBA" id="ARBA00022801"/>
    </source>
</evidence>
<dbReference type="GO" id="GO:0046872">
    <property type="term" value="F:metal ion binding"/>
    <property type="evidence" value="ECO:0007669"/>
    <property type="project" value="UniProtKB-KW"/>
</dbReference>
<feature type="compositionally biased region" description="Low complexity" evidence="17">
    <location>
        <begin position="2027"/>
        <end position="2036"/>
    </location>
</feature>
<feature type="compositionally biased region" description="Low complexity" evidence="17">
    <location>
        <begin position="476"/>
        <end position="485"/>
    </location>
</feature>
<feature type="compositionally biased region" description="Polar residues" evidence="17">
    <location>
        <begin position="909"/>
        <end position="920"/>
    </location>
</feature>
<protein>
    <recommendedName>
        <fullName evidence="22">Guanyl-nucleotide exchange factor</fullName>
    </recommendedName>
</protein>
<feature type="region of interest" description="Disordered" evidence="17">
    <location>
        <begin position="1093"/>
        <end position="1128"/>
    </location>
</feature>
<feature type="region of interest" description="Disordered" evidence="17">
    <location>
        <begin position="28"/>
        <end position="67"/>
    </location>
</feature>
<comment type="caution">
    <text evidence="20">The sequence shown here is derived from an EMBL/GenBank/DDBJ whole genome shotgun (WGS) entry which is preliminary data.</text>
</comment>
<keyword evidence="8" id="KW-0255">Endonuclease</keyword>
<dbReference type="InterPro" id="IPR035999">
    <property type="entry name" value="Sec7_dom_sf"/>
</dbReference>
<dbReference type="GO" id="GO:0005743">
    <property type="term" value="C:mitochondrial inner membrane"/>
    <property type="evidence" value="ECO:0007669"/>
    <property type="project" value="UniProtKB-SubCell"/>
</dbReference>
<dbReference type="Gene3D" id="1.10.1000.11">
    <property type="entry name" value="Arf Nucleotide-binding Site Opener,domain 2"/>
    <property type="match status" value="1"/>
</dbReference>
<feature type="compositionally biased region" description="Low complexity" evidence="17">
    <location>
        <begin position="870"/>
        <end position="880"/>
    </location>
</feature>
<dbReference type="InterPro" id="IPR044929">
    <property type="entry name" value="DNA/RNA_non-sp_Endonuclease_sf"/>
</dbReference>
<feature type="region of interest" description="Disordered" evidence="17">
    <location>
        <begin position="1792"/>
        <end position="1913"/>
    </location>
</feature>
<dbReference type="Pfam" id="PF01369">
    <property type="entry name" value="Sec7"/>
    <property type="match status" value="1"/>
</dbReference>
<dbReference type="InterPro" id="IPR001604">
    <property type="entry name" value="Endo_G_ENPP1-like_dom"/>
</dbReference>
<dbReference type="InterPro" id="IPR011333">
    <property type="entry name" value="SKP1/BTB/POZ_sf"/>
</dbReference>
<accession>A0A178FJV4</accession>
<feature type="compositionally biased region" description="Polar residues" evidence="17">
    <location>
        <begin position="1812"/>
        <end position="1821"/>
    </location>
</feature>
<feature type="compositionally biased region" description="Polar residues" evidence="17">
    <location>
        <begin position="1704"/>
        <end position="1713"/>
    </location>
</feature>
<evidence type="ECO:0000313" key="21">
    <source>
        <dbReference type="Proteomes" id="UP000243519"/>
    </source>
</evidence>
<keyword evidence="6" id="KW-0540">Nuclease</keyword>
<dbReference type="Gene3D" id="3.30.710.10">
    <property type="entry name" value="Potassium Channel Kv1.1, Chain A"/>
    <property type="match status" value="1"/>
</dbReference>
<keyword evidence="14" id="KW-0464">Manganese</keyword>
<feature type="compositionally biased region" description="Polar residues" evidence="17">
    <location>
        <begin position="1941"/>
        <end position="1956"/>
    </location>
</feature>
<dbReference type="SUPFAM" id="SSF50729">
    <property type="entry name" value="PH domain-like"/>
    <property type="match status" value="1"/>
</dbReference>
<dbReference type="InterPro" id="IPR018524">
    <property type="entry name" value="DNA/RNA_endonuclease_AS"/>
</dbReference>
<proteinExistence type="inferred from homology"/>
<feature type="compositionally biased region" description="Polar residues" evidence="17">
    <location>
        <begin position="1097"/>
        <end position="1111"/>
    </location>
</feature>
<dbReference type="GO" id="GO:0003676">
    <property type="term" value="F:nucleic acid binding"/>
    <property type="evidence" value="ECO:0007669"/>
    <property type="project" value="InterPro"/>
</dbReference>
<dbReference type="PROSITE" id="PS01070">
    <property type="entry name" value="NUCLEASE_NON_SPEC"/>
    <property type="match status" value="1"/>
</dbReference>
<evidence type="ECO:0000256" key="8">
    <source>
        <dbReference type="ARBA" id="ARBA00022759"/>
    </source>
</evidence>